<dbReference type="AlphaFoldDB" id="A0AAT9GZP3"/>
<evidence type="ECO:0000313" key="1">
    <source>
        <dbReference type="EMBL" id="BFM42697.1"/>
    </source>
</evidence>
<dbReference type="RefSeq" id="WP_369617823.1">
    <property type="nucleotide sequence ID" value="NZ_AP031573.1"/>
</dbReference>
<dbReference type="EMBL" id="AP031573">
    <property type="protein sequence ID" value="BFM42697.1"/>
    <property type="molecule type" value="Genomic_DNA"/>
</dbReference>
<gene>
    <name evidence="1" type="ORF">CFS9_13380</name>
</gene>
<name>A0AAT9GZP3_9FLAO</name>
<organism evidence="1">
    <name type="scientific">Flavobacterium sp. CFS9</name>
    <dbReference type="NCBI Taxonomy" id="3143118"/>
    <lineage>
        <taxon>Bacteria</taxon>
        <taxon>Pseudomonadati</taxon>
        <taxon>Bacteroidota</taxon>
        <taxon>Flavobacteriia</taxon>
        <taxon>Flavobacteriales</taxon>
        <taxon>Flavobacteriaceae</taxon>
        <taxon>Flavobacterium</taxon>
    </lineage>
</organism>
<proteinExistence type="predicted"/>
<sequence length="125" mass="14640">MEQLTINTIEKAFLAEGLDITLMPGVDHLQNESDKNAVIKNYIADVVIRALNNEGQDKPWVADYSDSDQLKYENWYEYSPSSGWSLRFVVYWFTVTNCGSRRVFRTRAIGRYFWENFSDLIKEIL</sequence>
<accession>A0AAT9GZP3</accession>
<reference evidence="1" key="1">
    <citation type="submission" date="2024-05" db="EMBL/GenBank/DDBJ databases">
        <title>Whole-Genome Sequence of CFS9, a Potential Fish Probiotic Isolated from the Body Surface of Silurus asotus.</title>
        <authorList>
            <person name="Kojima M."/>
            <person name="Tobioka K."/>
            <person name="Yokota K."/>
            <person name="Nakatani H."/>
            <person name="Hori K."/>
            <person name="Tamaru Y."/>
            <person name="Okazaki F."/>
        </authorList>
    </citation>
    <scope>NUCLEOTIDE SEQUENCE</scope>
    <source>
        <strain evidence="1">CFS9</strain>
    </source>
</reference>
<protein>
    <submittedName>
        <fullName evidence="1">Uncharacterized protein</fullName>
    </submittedName>
</protein>